<dbReference type="Gene3D" id="3.40.250.10">
    <property type="entry name" value="Rhodanese-like domain"/>
    <property type="match status" value="1"/>
</dbReference>
<gene>
    <name evidence="7" type="primary">moeB</name>
</gene>
<dbReference type="InterPro" id="IPR035985">
    <property type="entry name" value="Ubiquitin-activating_enz"/>
</dbReference>
<organism evidence="7">
    <name type="scientific">Balbiania investiens</name>
    <dbReference type="NCBI Taxonomy" id="111861"/>
    <lineage>
        <taxon>Eukaryota</taxon>
        <taxon>Rhodophyta</taxon>
        <taxon>Florideophyceae</taxon>
        <taxon>Nemaliophycidae</taxon>
        <taxon>Balbianiales</taxon>
        <taxon>Balbianiaceae</taxon>
        <taxon>Balbiania</taxon>
    </lineage>
</organism>
<dbReference type="RefSeq" id="YP_009628795.1">
    <property type="nucleotide sequence ID" value="NC_042171.1"/>
</dbReference>
<dbReference type="AlphaFoldDB" id="A0A4D6BMZ4"/>
<evidence type="ECO:0000256" key="5">
    <source>
        <dbReference type="SAM" id="Phobius"/>
    </source>
</evidence>
<dbReference type="PANTHER" id="PTHR10953:SF102">
    <property type="entry name" value="ADENYLYLTRANSFERASE AND SULFURTRANSFERASE MOCS3"/>
    <property type="match status" value="1"/>
</dbReference>
<keyword evidence="3" id="KW-0067">ATP-binding</keyword>
<evidence type="ECO:0000256" key="4">
    <source>
        <dbReference type="ARBA" id="ARBA00072792"/>
    </source>
</evidence>
<feature type="domain" description="Rhodanese" evidence="6">
    <location>
        <begin position="305"/>
        <end position="365"/>
    </location>
</feature>
<sequence length="378" mass="43077">MDNVIINYSIIYIRMNSNTNSLELTPNEYQLYARHLILPEIQIAGQQRLKKAKIIFIGAGGLASASLLYLVASGVGNIGIVDNDTIEMSNLQRQILFNSEQIGNLKSICAKKNLSLLNPYCKINIYSKQLNLSNTYRLIQQYDMVIDGTDNFETRYIISHTCKVLHKVHIYGAIFEFQGQASVFNYRGGPTYADVYPLISTRSVTQCNQGGVLGVTPGMIGMIQATEAIKIITGIGEVLSGTLLIYDSLTMMFKKIQVKTNNQYNLNHLCKKTKNHVNADQINRRKLSITLLLILLEKYSYTIYVIDIRNKIEYDILHLKGAINLPLNKLKRNKNLNLLKNVSRYKYIIIFCFSKIRSRVASDLLFINDIKHWEVYDN</sequence>
<dbReference type="InterPro" id="IPR036873">
    <property type="entry name" value="Rhodanese-like_dom_sf"/>
</dbReference>
<reference evidence="7" key="1">
    <citation type="journal article" date="2019" name="Phycologia">
        <title>Chloroplast and mitochondrial genomes of Balbiania investiens (Balbianiales, Nemaliophycidae).</title>
        <authorList>
            <person name="Evans J.R."/>
            <person name="StAmour N."/>
            <person name="Verbruggen H."/>
            <person name="Salomaki E.D."/>
            <person name="Vis M.L."/>
        </authorList>
    </citation>
    <scope>NUCLEOTIDE SEQUENCE</scope>
</reference>
<dbReference type="GO" id="GO:0008146">
    <property type="term" value="F:sulfotransferase activity"/>
    <property type="evidence" value="ECO:0007669"/>
    <property type="project" value="TreeGrafter"/>
</dbReference>
<dbReference type="CDD" id="cd00757">
    <property type="entry name" value="ThiF_MoeB_HesA_family"/>
    <property type="match status" value="1"/>
</dbReference>
<dbReference type="GO" id="GO:0005524">
    <property type="term" value="F:ATP binding"/>
    <property type="evidence" value="ECO:0007669"/>
    <property type="project" value="UniProtKB-KW"/>
</dbReference>
<dbReference type="FunFam" id="3.40.50.720:FF:000033">
    <property type="entry name" value="Adenylyltransferase and sulfurtransferase MOCS3"/>
    <property type="match status" value="1"/>
</dbReference>
<dbReference type="InterPro" id="IPR045886">
    <property type="entry name" value="ThiF/MoeB/HesA"/>
</dbReference>
<geneLocation type="plastid" evidence="7"/>
<dbReference type="GeneID" id="40138726"/>
<dbReference type="GO" id="GO:0005829">
    <property type="term" value="C:cytosol"/>
    <property type="evidence" value="ECO:0007669"/>
    <property type="project" value="TreeGrafter"/>
</dbReference>
<dbReference type="PROSITE" id="PS50206">
    <property type="entry name" value="RHODANESE_3"/>
    <property type="match status" value="1"/>
</dbReference>
<proteinExistence type="predicted"/>
<dbReference type="CDD" id="cd00158">
    <property type="entry name" value="RHOD"/>
    <property type="match status" value="1"/>
</dbReference>
<evidence type="ECO:0000259" key="6">
    <source>
        <dbReference type="PROSITE" id="PS50206"/>
    </source>
</evidence>
<evidence type="ECO:0000256" key="3">
    <source>
        <dbReference type="ARBA" id="ARBA00022840"/>
    </source>
</evidence>
<accession>A0A4D6BMZ4</accession>
<keyword evidence="5" id="KW-0472">Membrane</keyword>
<dbReference type="InterPro" id="IPR001763">
    <property type="entry name" value="Rhodanese-like_dom"/>
</dbReference>
<dbReference type="GO" id="GO:0016779">
    <property type="term" value="F:nucleotidyltransferase activity"/>
    <property type="evidence" value="ECO:0007669"/>
    <property type="project" value="TreeGrafter"/>
</dbReference>
<keyword evidence="1" id="KW-0808">Transferase</keyword>
<dbReference type="GO" id="GO:0008641">
    <property type="term" value="F:ubiquitin-like modifier activating enzyme activity"/>
    <property type="evidence" value="ECO:0007669"/>
    <property type="project" value="InterPro"/>
</dbReference>
<protein>
    <recommendedName>
        <fullName evidence="4">Probable molybdopterin-synthase adenylyltransferase</fullName>
    </recommendedName>
</protein>
<keyword evidence="7" id="KW-0934">Plastid</keyword>
<keyword evidence="5" id="KW-1133">Transmembrane helix</keyword>
<dbReference type="Pfam" id="PF00899">
    <property type="entry name" value="ThiF"/>
    <property type="match status" value="1"/>
</dbReference>
<dbReference type="SUPFAM" id="SSF69572">
    <property type="entry name" value="Activating enzymes of the ubiquitin-like proteins"/>
    <property type="match status" value="1"/>
</dbReference>
<name>A0A4D6BMZ4_9FLOR</name>
<evidence type="ECO:0000313" key="7">
    <source>
        <dbReference type="EMBL" id="QBX88578.1"/>
    </source>
</evidence>
<dbReference type="Pfam" id="PF00581">
    <property type="entry name" value="Rhodanese"/>
    <property type="match status" value="1"/>
</dbReference>
<dbReference type="InterPro" id="IPR000594">
    <property type="entry name" value="ThiF_NAD_FAD-bd"/>
</dbReference>
<dbReference type="GO" id="GO:0004792">
    <property type="term" value="F:thiosulfate-cyanide sulfurtransferase activity"/>
    <property type="evidence" value="ECO:0007669"/>
    <property type="project" value="TreeGrafter"/>
</dbReference>
<evidence type="ECO:0000256" key="1">
    <source>
        <dbReference type="ARBA" id="ARBA00022679"/>
    </source>
</evidence>
<keyword evidence="2" id="KW-0547">Nucleotide-binding</keyword>
<dbReference type="Gene3D" id="3.40.50.720">
    <property type="entry name" value="NAD(P)-binding Rossmann-like Domain"/>
    <property type="match status" value="1"/>
</dbReference>
<dbReference type="EMBL" id="MH026108">
    <property type="protein sequence ID" value="QBX88578.1"/>
    <property type="molecule type" value="Genomic_DNA"/>
</dbReference>
<evidence type="ECO:0000256" key="2">
    <source>
        <dbReference type="ARBA" id="ARBA00022741"/>
    </source>
</evidence>
<keyword evidence="5" id="KW-0812">Transmembrane</keyword>
<dbReference type="PANTHER" id="PTHR10953">
    <property type="entry name" value="UBIQUITIN-ACTIVATING ENZYME E1"/>
    <property type="match status" value="1"/>
</dbReference>
<feature type="transmembrane region" description="Helical" evidence="5">
    <location>
        <begin position="54"/>
        <end position="72"/>
    </location>
</feature>